<dbReference type="Gene3D" id="1.10.1530.10">
    <property type="match status" value="1"/>
</dbReference>
<reference evidence="3 4" key="1">
    <citation type="submission" date="2017-09" db="EMBL/GenBank/DDBJ databases">
        <title>Depth-based differentiation of microbial function through sediment-hosted aquifers and enrichment of novel symbionts in the deep terrestrial subsurface.</title>
        <authorList>
            <person name="Probst A.J."/>
            <person name="Ladd B."/>
            <person name="Jarett J.K."/>
            <person name="Geller-Mcgrath D.E."/>
            <person name="Sieber C.M."/>
            <person name="Emerson J.B."/>
            <person name="Anantharaman K."/>
            <person name="Thomas B.C."/>
            <person name="Malmstrom R."/>
            <person name="Stieglmeier M."/>
            <person name="Klingl A."/>
            <person name="Woyke T."/>
            <person name="Ryan C.M."/>
            <person name="Banfield J.F."/>
        </authorList>
    </citation>
    <scope>NUCLEOTIDE SEQUENCE [LARGE SCALE GENOMIC DNA]</scope>
    <source>
        <strain evidence="3">CG08_land_8_20_14_0_20_40_16</strain>
    </source>
</reference>
<dbReference type="Gene3D" id="3.30.1370.60">
    <property type="entry name" value="Hypothetical oxidoreductase yiak, domain 2"/>
    <property type="match status" value="1"/>
</dbReference>
<gene>
    <name evidence="3" type="ORF">COT24_04720</name>
</gene>
<accession>A0A2H0YUQ4</accession>
<organism evidence="3 4">
    <name type="scientific">Candidatus Kerfeldbacteria bacterium CG08_land_8_20_14_0_20_40_16</name>
    <dbReference type="NCBI Taxonomy" id="2014244"/>
    <lineage>
        <taxon>Bacteria</taxon>
        <taxon>Candidatus Kerfeldiibacteriota</taxon>
    </lineage>
</organism>
<evidence type="ECO:0000313" key="4">
    <source>
        <dbReference type="Proteomes" id="UP000231542"/>
    </source>
</evidence>
<evidence type="ECO:0000313" key="3">
    <source>
        <dbReference type="EMBL" id="PIS42217.1"/>
    </source>
</evidence>
<dbReference type="EMBL" id="PEXU01000052">
    <property type="protein sequence ID" value="PIS42217.1"/>
    <property type="molecule type" value="Genomic_DNA"/>
</dbReference>
<sequence length="323" mass="35939">MRIQIEKVENLLKKKLKKIGFTAQEAKAITFEYILGELKGKSSHGVFGFIRAYKRLKQQKRGHFKILKDKPAYAFIQGNRDVGQIVAYHAINLAIKKARKTGIAMVGGDNIHAFLRPGTWAEVAARKEMIGLCFNYGGGPLMAPTGAREAILSTNPIGIGIPNKEYPFVIDMAVSSRAFYHIRMAKTLGTKIRKDWGIDKNGNPTTDPNKLIAVLPFGGYKGYILGLALEILTGPLVRTKVGKSTKGVRGFLFIVINPCLFSSKKDFERDVKKLIKDVKGAKRIKGVKEIRIPGEVAYRNEKKKISSGYMEIDKSIIESIEKL</sequence>
<dbReference type="Pfam" id="PF02615">
    <property type="entry name" value="Ldh_2"/>
    <property type="match status" value="1"/>
</dbReference>
<dbReference type="PANTHER" id="PTHR11091:SF0">
    <property type="entry name" value="MALATE DEHYDROGENASE"/>
    <property type="match status" value="1"/>
</dbReference>
<protein>
    <recommendedName>
        <fullName evidence="5">Lactate dehydrogenase</fullName>
    </recommendedName>
</protein>
<proteinExistence type="inferred from homology"/>
<evidence type="ECO:0000256" key="2">
    <source>
        <dbReference type="ARBA" id="ARBA00023002"/>
    </source>
</evidence>
<dbReference type="InterPro" id="IPR043144">
    <property type="entry name" value="Mal/L-sulf/L-lact_DH-like_ah"/>
</dbReference>
<dbReference type="GO" id="GO:0016491">
    <property type="term" value="F:oxidoreductase activity"/>
    <property type="evidence" value="ECO:0007669"/>
    <property type="project" value="UniProtKB-KW"/>
</dbReference>
<dbReference type="InterPro" id="IPR003767">
    <property type="entry name" value="Malate/L-lactate_DH-like"/>
</dbReference>
<dbReference type="InterPro" id="IPR036111">
    <property type="entry name" value="Mal/L-sulfo/L-lacto_DH-like_sf"/>
</dbReference>
<comment type="similarity">
    <text evidence="1">Belongs to the LDH2/MDH2 oxidoreductase family.</text>
</comment>
<dbReference type="PANTHER" id="PTHR11091">
    <property type="entry name" value="OXIDOREDUCTASE-RELATED"/>
    <property type="match status" value="1"/>
</dbReference>
<dbReference type="InterPro" id="IPR043143">
    <property type="entry name" value="Mal/L-sulf/L-lact_DH-like_NADP"/>
</dbReference>
<evidence type="ECO:0008006" key="5">
    <source>
        <dbReference type="Google" id="ProtNLM"/>
    </source>
</evidence>
<keyword evidence="2" id="KW-0560">Oxidoreductase</keyword>
<comment type="caution">
    <text evidence="3">The sequence shown here is derived from an EMBL/GenBank/DDBJ whole genome shotgun (WGS) entry which is preliminary data.</text>
</comment>
<dbReference type="AlphaFoldDB" id="A0A2H0YUQ4"/>
<name>A0A2H0YUQ4_9BACT</name>
<dbReference type="Proteomes" id="UP000231542">
    <property type="component" value="Unassembled WGS sequence"/>
</dbReference>
<evidence type="ECO:0000256" key="1">
    <source>
        <dbReference type="ARBA" id="ARBA00006056"/>
    </source>
</evidence>
<dbReference type="SUPFAM" id="SSF89733">
    <property type="entry name" value="L-sulfolactate dehydrogenase-like"/>
    <property type="match status" value="1"/>
</dbReference>